<dbReference type="EC" id="3.5.1.49" evidence="1"/>
<organism evidence="1 2">
    <name type="scientific">Virgibacillus dokdonensis</name>
    <dbReference type="NCBI Taxonomy" id="302167"/>
    <lineage>
        <taxon>Bacteria</taxon>
        <taxon>Bacillati</taxon>
        <taxon>Bacillota</taxon>
        <taxon>Bacilli</taxon>
        <taxon>Bacillales</taxon>
        <taxon>Bacillaceae</taxon>
        <taxon>Virgibacillus</taxon>
    </lineage>
</organism>
<dbReference type="NCBIfam" id="NF045496">
    <property type="entry name" value="FormamaseFmdA"/>
    <property type="match status" value="1"/>
</dbReference>
<dbReference type="PANTHER" id="PTHR31891">
    <property type="entry name" value="FORMAMIDASE C869.04-RELATED"/>
    <property type="match status" value="1"/>
</dbReference>
<proteinExistence type="predicted"/>
<keyword evidence="1" id="KW-0378">Hydrolase</keyword>
<evidence type="ECO:0000313" key="2">
    <source>
        <dbReference type="Proteomes" id="UP000234237"/>
    </source>
</evidence>
<evidence type="ECO:0000313" key="1">
    <source>
        <dbReference type="EMBL" id="AUJ26901.1"/>
    </source>
</evidence>
<reference evidence="2" key="1">
    <citation type="submission" date="2016-11" db="EMBL/GenBank/DDBJ databases">
        <title>Complete genome sequence of Virgibacillus pantothenticus 21D, a halophilic bacterium isolated from the deep hypersaline anoxic basin Discovery in the Mediterranean Sea.</title>
        <authorList>
            <person name="Zeaiter Z."/>
            <person name="Booth J.M."/>
            <person name="Prosdocimi E.M."/>
            <person name="Mapelli F."/>
            <person name="Fusi M."/>
            <person name="Daffonchio D."/>
            <person name="Borin S."/>
            <person name="Crotti E."/>
        </authorList>
    </citation>
    <scope>NUCLEOTIDE SEQUENCE [LARGE SCALE GENOMIC DNA]</scope>
    <source>
        <strain evidence="2">21D</strain>
    </source>
</reference>
<protein>
    <submittedName>
        <fullName evidence="1">Formamidase</fullName>
        <ecNumber evidence="1">3.5.1.49</ecNumber>
    </submittedName>
</protein>
<dbReference type="RefSeq" id="WP_101934099.1">
    <property type="nucleotide sequence ID" value="NZ_CP018622.1"/>
</dbReference>
<dbReference type="GO" id="GO:0004328">
    <property type="term" value="F:formamidase activity"/>
    <property type="evidence" value="ECO:0007669"/>
    <property type="project" value="UniProtKB-EC"/>
</dbReference>
<dbReference type="EMBL" id="CP018622">
    <property type="protein sequence ID" value="AUJ26901.1"/>
    <property type="molecule type" value="Genomic_DNA"/>
</dbReference>
<name>A0A2K9J877_9BACI</name>
<gene>
    <name evidence="1" type="primary">fmdA_2</name>
    <name evidence="1" type="ORF">A21D_03867</name>
</gene>
<dbReference type="InterPro" id="IPR004304">
    <property type="entry name" value="FmdA_AmdA"/>
</dbReference>
<dbReference type="Proteomes" id="UP000234237">
    <property type="component" value="Chromosome"/>
</dbReference>
<accession>A0A2K9J877</accession>
<dbReference type="Gene3D" id="3.10.28.20">
    <property type="entry name" value="Acetamidase/Formamidase-like domains"/>
    <property type="match status" value="1"/>
</dbReference>
<dbReference type="InterPro" id="IPR054833">
    <property type="entry name" value="FormamaseFmdA"/>
</dbReference>
<dbReference type="KEGG" id="vpn:A21D_03867"/>
<dbReference type="PANTHER" id="PTHR31891:SF1">
    <property type="entry name" value="FORMAMIDASE C869.04-RELATED"/>
    <property type="match status" value="1"/>
</dbReference>
<dbReference type="SUPFAM" id="SSF141130">
    <property type="entry name" value="Acetamidase/Formamidase-like"/>
    <property type="match status" value="1"/>
</dbReference>
<dbReference type="STRING" id="302167.GCA_900166595_02708"/>
<dbReference type="Pfam" id="PF03069">
    <property type="entry name" value="FmdA_AmdA"/>
    <property type="match status" value="1"/>
</dbReference>
<dbReference type="AlphaFoldDB" id="A0A2K9J877"/>
<sequence>METLFKVDLNKPMDKQDIPGHNRWHPDIPAAFAVNPGESFRMECLEWTDGQIKNNDDPSDIRKVNLERVHVLSGPVYVNGVEPGDLLVVDILDIGTFGEQLWGFNGIFAKENGGSFLTDYYPQAAKSIWDFHGIYTTSRHIPNVKFAGLIHPGLMGVAPSQELLNEWNRREKELIASNPERVPPLANPPTEESVVLGNVTGSNFDRIAKEGARTVPPRENGGNCDIKDLSKGSRVYFPVFVEGAKLSVGDLHFSQGDGEITFCGGIEMSGWIELRVDVIKGGMAKYQIKTNPVYQPGPVNPHYNEYIVFQGVSVEPNGKQTYLDANVAYRNACLNAIDFLKTQGYTGEQAYMLLSAAPVQGHLAGVVDIPNTCATVGIPKEIFTKNILPL</sequence>
<dbReference type="Gene3D" id="2.60.120.580">
    <property type="entry name" value="Acetamidase/Formamidase-like domains"/>
    <property type="match status" value="1"/>
</dbReference>